<dbReference type="InterPro" id="IPR029063">
    <property type="entry name" value="SAM-dependent_MTases_sf"/>
</dbReference>
<dbReference type="SMART" id="SM01296">
    <property type="entry name" value="N2227"/>
    <property type="match status" value="1"/>
</dbReference>
<evidence type="ECO:0000313" key="1">
    <source>
        <dbReference type="EMBL" id="KAF7362511.1"/>
    </source>
</evidence>
<dbReference type="AlphaFoldDB" id="A0A8H6YQI4"/>
<dbReference type="Proteomes" id="UP000620124">
    <property type="component" value="Unassembled WGS sequence"/>
</dbReference>
<comment type="caution">
    <text evidence="1">The sequence shown here is derived from an EMBL/GenBank/DDBJ whole genome shotgun (WGS) entry which is preliminary data.</text>
</comment>
<dbReference type="Pfam" id="PF07942">
    <property type="entry name" value="CARME"/>
    <property type="match status" value="1"/>
</dbReference>
<dbReference type="PANTHER" id="PTHR12303">
    <property type="entry name" value="CARNOSINE N-METHYLTRANSFERASE"/>
    <property type="match status" value="1"/>
</dbReference>
<name>A0A8H6YQI4_9AGAR</name>
<sequence length="384" mass="43835">MPIPWTSDVWLALLLPFVIAFFGWRYSSSLSFPRTWSELRDLISLKSLDPSESGPFSLERAYNAYARYRNLSVSEAALLQAAYSRTSRAHKRLGYTLGYPAKLNRLAEVTNANGRITDKIVRLAEKQFDIDLPPRGGTSADLMRVRESLKHFIRDWSSDGIREREKIFTPILDVLRKVDVDDRAGKRVLVPGSGLGRLAWEISELGFLETTANELSFFMNLAFRFLLDSSTTSTVDEHAIHPYAHWFSHQRSSESLFRSIRFPDAVPRLSQLVAQIPGYDYIVTLFFIDTSVDVLTTLEHIYYLLRPGGTWINLGPLLWTAGGQSKLELSLEEVLRAVEELGFVIDPREDGQQSNTVECEYTGDAQAMMRWIYRAEFWVAHKPK</sequence>
<dbReference type="PANTHER" id="PTHR12303:SF13">
    <property type="match status" value="1"/>
</dbReference>
<gene>
    <name evidence="1" type="ORF">MVEN_00598900</name>
</gene>
<dbReference type="SUPFAM" id="SSF53335">
    <property type="entry name" value="S-adenosyl-L-methionine-dependent methyltransferases"/>
    <property type="match status" value="1"/>
</dbReference>
<dbReference type="InterPro" id="IPR012901">
    <property type="entry name" value="CARME"/>
</dbReference>
<evidence type="ECO:0000313" key="2">
    <source>
        <dbReference type="Proteomes" id="UP000620124"/>
    </source>
</evidence>
<dbReference type="GO" id="GO:0008757">
    <property type="term" value="F:S-adenosylmethionine-dependent methyltransferase activity"/>
    <property type="evidence" value="ECO:0007669"/>
    <property type="project" value="InterPro"/>
</dbReference>
<accession>A0A8H6YQI4</accession>
<protein>
    <submittedName>
        <fullName evidence="1">N2227 domain-containing protein</fullName>
    </submittedName>
</protein>
<dbReference type="OrthoDB" id="978at2759"/>
<dbReference type="Gene3D" id="3.40.50.150">
    <property type="entry name" value="Vaccinia Virus protein VP39"/>
    <property type="match status" value="1"/>
</dbReference>
<reference evidence="1" key="1">
    <citation type="submission" date="2020-05" db="EMBL/GenBank/DDBJ databases">
        <title>Mycena genomes resolve the evolution of fungal bioluminescence.</title>
        <authorList>
            <person name="Tsai I.J."/>
        </authorList>
    </citation>
    <scope>NUCLEOTIDE SEQUENCE</scope>
    <source>
        <strain evidence="1">CCC161011</strain>
    </source>
</reference>
<proteinExistence type="predicted"/>
<organism evidence="1 2">
    <name type="scientific">Mycena venus</name>
    <dbReference type="NCBI Taxonomy" id="2733690"/>
    <lineage>
        <taxon>Eukaryota</taxon>
        <taxon>Fungi</taxon>
        <taxon>Dikarya</taxon>
        <taxon>Basidiomycota</taxon>
        <taxon>Agaricomycotina</taxon>
        <taxon>Agaricomycetes</taxon>
        <taxon>Agaricomycetidae</taxon>
        <taxon>Agaricales</taxon>
        <taxon>Marasmiineae</taxon>
        <taxon>Mycenaceae</taxon>
        <taxon>Mycena</taxon>
    </lineage>
</organism>
<keyword evidence="2" id="KW-1185">Reference proteome</keyword>
<dbReference type="EMBL" id="JACAZI010000004">
    <property type="protein sequence ID" value="KAF7362511.1"/>
    <property type="molecule type" value="Genomic_DNA"/>
</dbReference>